<dbReference type="Pfam" id="PF01812">
    <property type="entry name" value="5-FTHF_cyc-lig"/>
    <property type="match status" value="1"/>
</dbReference>
<dbReference type="PANTHER" id="PTHR23407">
    <property type="entry name" value="ATPASE INHIBITOR/5-FORMYLTETRAHYDROFOLATE CYCLO-LIGASE"/>
    <property type="match status" value="1"/>
</dbReference>
<dbReference type="EMBL" id="UINC01001637">
    <property type="protein sequence ID" value="SUZ85465.1"/>
    <property type="molecule type" value="Genomic_DNA"/>
</dbReference>
<dbReference type="GO" id="GO:0009396">
    <property type="term" value="P:folic acid-containing compound biosynthetic process"/>
    <property type="evidence" value="ECO:0007669"/>
    <property type="project" value="TreeGrafter"/>
</dbReference>
<dbReference type="InterPro" id="IPR002698">
    <property type="entry name" value="FTHF_cligase"/>
</dbReference>
<dbReference type="PANTHER" id="PTHR23407:SF1">
    <property type="entry name" value="5-FORMYLTETRAHYDROFOLATE CYCLO-LIGASE"/>
    <property type="match status" value="1"/>
</dbReference>
<dbReference type="GO" id="GO:0030272">
    <property type="term" value="F:5-formyltetrahydrofolate cyclo-ligase activity"/>
    <property type="evidence" value="ECO:0007669"/>
    <property type="project" value="TreeGrafter"/>
</dbReference>
<sequence>MIEEERRNLRYTLRQARRKLTEVQQARAADNLRELVTNQDFYRKALQIAFYQSVDGEIDPTPLLKQALSEGKSCCLPTIPDKNSELISFARFNEDTVLRKNRWGIYEPAAAKDTVSPTEFDLVFVPLVGFDADCFRLGMGKGFYDRTFSFKVLNRQNPPMLIGLAHKCQLTESLPLASWDVRLDAVITSEKIYRPDAA</sequence>
<name>A0A381R163_9ZZZZ</name>
<dbReference type="AlphaFoldDB" id="A0A381R163"/>
<dbReference type="GO" id="GO:0005524">
    <property type="term" value="F:ATP binding"/>
    <property type="evidence" value="ECO:0007669"/>
    <property type="project" value="UniProtKB-KW"/>
</dbReference>
<dbReference type="PIRSF" id="PIRSF006806">
    <property type="entry name" value="FTHF_cligase"/>
    <property type="match status" value="1"/>
</dbReference>
<dbReference type="InterPro" id="IPR037171">
    <property type="entry name" value="NagB/RpiA_transferase-like"/>
</dbReference>
<comment type="similarity">
    <text evidence="1">Belongs to the 5-formyltetrahydrofolate cyclo-ligase family.</text>
</comment>
<organism evidence="4">
    <name type="scientific">marine metagenome</name>
    <dbReference type="NCBI Taxonomy" id="408172"/>
    <lineage>
        <taxon>unclassified sequences</taxon>
        <taxon>metagenomes</taxon>
        <taxon>ecological metagenomes</taxon>
    </lineage>
</organism>
<evidence type="ECO:0000256" key="1">
    <source>
        <dbReference type="ARBA" id="ARBA00010638"/>
    </source>
</evidence>
<evidence type="ECO:0000256" key="3">
    <source>
        <dbReference type="ARBA" id="ARBA00022840"/>
    </source>
</evidence>
<evidence type="ECO:0000313" key="4">
    <source>
        <dbReference type="EMBL" id="SUZ85465.1"/>
    </source>
</evidence>
<accession>A0A381R163</accession>
<protein>
    <recommendedName>
        <fullName evidence="5">5-formyltetrahydrofolate cyclo-ligase</fullName>
    </recommendedName>
</protein>
<proteinExistence type="inferred from homology"/>
<gene>
    <name evidence="4" type="ORF">METZ01_LOCUS38319</name>
</gene>
<dbReference type="Gene3D" id="3.40.50.10420">
    <property type="entry name" value="NagB/RpiA/CoA transferase-like"/>
    <property type="match status" value="1"/>
</dbReference>
<keyword evidence="2" id="KW-0547">Nucleotide-binding</keyword>
<evidence type="ECO:0000256" key="2">
    <source>
        <dbReference type="ARBA" id="ARBA00022741"/>
    </source>
</evidence>
<dbReference type="SUPFAM" id="SSF100950">
    <property type="entry name" value="NagB/RpiA/CoA transferase-like"/>
    <property type="match status" value="1"/>
</dbReference>
<dbReference type="NCBIfam" id="TIGR02727">
    <property type="entry name" value="MTHFS_bact"/>
    <property type="match status" value="1"/>
</dbReference>
<reference evidence="4" key="1">
    <citation type="submission" date="2018-05" db="EMBL/GenBank/DDBJ databases">
        <authorList>
            <person name="Lanie J.A."/>
            <person name="Ng W.-L."/>
            <person name="Kazmierczak K.M."/>
            <person name="Andrzejewski T.M."/>
            <person name="Davidsen T.M."/>
            <person name="Wayne K.J."/>
            <person name="Tettelin H."/>
            <person name="Glass J.I."/>
            <person name="Rusch D."/>
            <person name="Podicherti R."/>
            <person name="Tsui H.-C.T."/>
            <person name="Winkler M.E."/>
        </authorList>
    </citation>
    <scope>NUCLEOTIDE SEQUENCE</scope>
</reference>
<dbReference type="GO" id="GO:0035999">
    <property type="term" value="P:tetrahydrofolate interconversion"/>
    <property type="evidence" value="ECO:0007669"/>
    <property type="project" value="TreeGrafter"/>
</dbReference>
<keyword evidence="3" id="KW-0067">ATP-binding</keyword>
<evidence type="ECO:0008006" key="5">
    <source>
        <dbReference type="Google" id="ProtNLM"/>
    </source>
</evidence>
<dbReference type="InterPro" id="IPR024185">
    <property type="entry name" value="FTHF_cligase-like_sf"/>
</dbReference>